<feature type="coiled-coil region" evidence="1">
    <location>
        <begin position="315"/>
        <end position="379"/>
    </location>
</feature>
<dbReference type="AlphaFoldDB" id="A0A0F7ZLX3"/>
<dbReference type="InterPro" id="IPR036116">
    <property type="entry name" value="FN3_sf"/>
</dbReference>
<dbReference type="CDD" id="cd00063">
    <property type="entry name" value="FN3"/>
    <property type="match status" value="1"/>
</dbReference>
<feature type="compositionally biased region" description="Basic and acidic residues" evidence="2">
    <location>
        <begin position="917"/>
        <end position="941"/>
    </location>
</feature>
<evidence type="ECO:0000256" key="1">
    <source>
        <dbReference type="SAM" id="Coils"/>
    </source>
</evidence>
<proteinExistence type="predicted"/>
<feature type="compositionally biased region" description="Polar residues" evidence="2">
    <location>
        <begin position="844"/>
        <end position="865"/>
    </location>
</feature>
<dbReference type="SMART" id="SM00060">
    <property type="entry name" value="FN3"/>
    <property type="match status" value="1"/>
</dbReference>
<dbReference type="Proteomes" id="UP000054481">
    <property type="component" value="Unassembled WGS sequence"/>
</dbReference>
<feature type="chain" id="PRO_5002525827" description="Fibronectin type-III domain-containing protein" evidence="3">
    <location>
        <begin position="25"/>
        <end position="1132"/>
    </location>
</feature>
<dbReference type="InterPro" id="IPR003961">
    <property type="entry name" value="FN3_dom"/>
</dbReference>
<gene>
    <name evidence="5" type="ORF">HIM_09078</name>
</gene>
<keyword evidence="3" id="KW-0732">Signal</keyword>
<feature type="coiled-coil region" evidence="1">
    <location>
        <begin position="419"/>
        <end position="453"/>
    </location>
</feature>
<feature type="compositionally biased region" description="Low complexity" evidence="2">
    <location>
        <begin position="891"/>
        <end position="900"/>
    </location>
</feature>
<feature type="compositionally biased region" description="Polar residues" evidence="2">
    <location>
        <begin position="680"/>
        <end position="689"/>
    </location>
</feature>
<organism evidence="5 6">
    <name type="scientific">Hirsutella minnesotensis 3608</name>
    <dbReference type="NCBI Taxonomy" id="1043627"/>
    <lineage>
        <taxon>Eukaryota</taxon>
        <taxon>Fungi</taxon>
        <taxon>Dikarya</taxon>
        <taxon>Ascomycota</taxon>
        <taxon>Pezizomycotina</taxon>
        <taxon>Sordariomycetes</taxon>
        <taxon>Hypocreomycetidae</taxon>
        <taxon>Hypocreales</taxon>
        <taxon>Ophiocordycipitaceae</taxon>
        <taxon>Hirsutella</taxon>
    </lineage>
</organism>
<dbReference type="SUPFAM" id="SSF49265">
    <property type="entry name" value="Fibronectin type III"/>
    <property type="match status" value="1"/>
</dbReference>
<dbReference type="PROSITE" id="PS50853">
    <property type="entry name" value="FN3"/>
    <property type="match status" value="1"/>
</dbReference>
<evidence type="ECO:0000313" key="5">
    <source>
        <dbReference type="EMBL" id="KJZ71540.1"/>
    </source>
</evidence>
<evidence type="ECO:0000313" key="6">
    <source>
        <dbReference type="Proteomes" id="UP000054481"/>
    </source>
</evidence>
<accession>A0A0F7ZLX3</accession>
<evidence type="ECO:0000256" key="3">
    <source>
        <dbReference type="SAM" id="SignalP"/>
    </source>
</evidence>
<feature type="domain" description="Fibronectin type-III" evidence="4">
    <location>
        <begin position="106"/>
        <end position="198"/>
    </location>
</feature>
<feature type="compositionally biased region" description="Low complexity" evidence="2">
    <location>
        <begin position="1098"/>
        <end position="1107"/>
    </location>
</feature>
<evidence type="ECO:0000256" key="2">
    <source>
        <dbReference type="SAM" id="MobiDB-lite"/>
    </source>
</evidence>
<keyword evidence="6" id="KW-1185">Reference proteome</keyword>
<name>A0A0F7ZLX3_9HYPO</name>
<protein>
    <recommendedName>
        <fullName evidence="4">Fibronectin type-III domain-containing protein</fullName>
    </recommendedName>
</protein>
<dbReference type="OrthoDB" id="5572782at2759"/>
<feature type="region of interest" description="Disordered" evidence="2">
    <location>
        <begin position="242"/>
        <end position="283"/>
    </location>
</feature>
<dbReference type="Pfam" id="PF00041">
    <property type="entry name" value="fn3"/>
    <property type="match status" value="1"/>
</dbReference>
<feature type="compositionally biased region" description="Basic and acidic residues" evidence="2">
    <location>
        <begin position="1113"/>
        <end position="1132"/>
    </location>
</feature>
<feature type="compositionally biased region" description="Low complexity" evidence="2">
    <location>
        <begin position="647"/>
        <end position="664"/>
    </location>
</feature>
<reference evidence="5 6" key="1">
    <citation type="journal article" date="2014" name="Genome Biol. Evol.">
        <title>Comparative genomics and transcriptomics analyses reveal divergent lifestyle features of nematode endoparasitic fungus Hirsutella minnesotensis.</title>
        <authorList>
            <person name="Lai Y."/>
            <person name="Liu K."/>
            <person name="Zhang X."/>
            <person name="Zhang X."/>
            <person name="Li K."/>
            <person name="Wang N."/>
            <person name="Shu C."/>
            <person name="Wu Y."/>
            <person name="Wang C."/>
            <person name="Bushley K.E."/>
            <person name="Xiang M."/>
            <person name="Liu X."/>
        </authorList>
    </citation>
    <scope>NUCLEOTIDE SEQUENCE [LARGE SCALE GENOMIC DNA]</scope>
    <source>
        <strain evidence="5 6">3608</strain>
    </source>
</reference>
<dbReference type="Gene3D" id="2.60.40.10">
    <property type="entry name" value="Immunoglobulins"/>
    <property type="match status" value="1"/>
</dbReference>
<sequence length="1132" mass="123828">MSWELPTLTTVCLIVSSLWWLLNRNSDSPRPVRAHLGLAGLAFLVDCRRPTLRLCESACHAVINATPSQQFRMVLTLGAVVWLLHRSWQTLWKPVPELVSILGVDIPQAPDVCLAGIGADSATLSWTKPASNRPVQKYLIQVNGVHVGDSPGNETAITVTGLRPNHFYNLRVVAVGPNNFRAGSPFIRLRTFGNDGRPQLGDSRLPTSFVDPDHSRGENSDSNDKPDRTVCSLPTVEAAAALETNATGPRDPGINVSGQRRNTLNRRHSPSVVSSDQPQIRSPTVADSELSLMELNERFEGIRKEIDDTLALYAKDEAESQLQEEELKRDKDRKRQILKEKEEQTAQLKTMMRITMEQMRAAEKERAKKEQQLKDKQAKKAKVRDCITKFDHEVERMKKERQGFEAHKTGLVDNRDRDVRKLDDDNTELQDNCVKLEAELKDKGKQLQDLKATRAQLPGADDEKWKEEDLRLRRKWEMQRRDIHNRLVAETKEGHVLGQQMRDLSEQLSLQQQAGFSYYNQASASTMDYEPSSISQAKRLGHNGNSFKAGLSSPDHASFTDSNFQGNLGFSNKPFASGGLFTNAMADGANEMHSEIEFRGIGGPLSPSAQTLLPSNIFEESEEADVMEPQSPFVTDPRMPSEEGPQSPDSSNVSFSLFSSPHSSAQNLTFPPYTDPIEGQSFNAHSSPNAAPATGHKIASFLSTFQRGRGTKVSDSGGPPIGSLKPSQSQSFPTVGDENEALGHRRRLNLSSWVGRGSMGSDNVSSGASIAAPRPVSGLRMNPLQGSPAIAGLERDDEISRPASIASTDLPRPSTDSGSIWGAPGDGHNMSKHRLWSPGEGRWSSRNGSRRPSLQGPNALTTTLASADDEILDEHDLLNPETLPSQVGVIGSRPPGSSRSMSQRLNPAAPTFMAQLFRKDRDKDRDRAKDKGREDKGKGRDAAAPIGEPPPTLDDSPLGSRASRDTHSIHTQTSVSESRESLQLEISVSNAPSEMNSPGPSTGKESEKAVRKLFRKGSSSKFSLSSRLGKESGLFKKGPGSASNSDKLGPADHRSSIGDLDDLGDDGAAALGRSYDSVTSSPSLGPSRSRDGREGGRMSSWRFSMSSMKKKGKETPVKEREETEVDRTVDEG</sequence>
<dbReference type="EMBL" id="KQ030570">
    <property type="protein sequence ID" value="KJZ71540.1"/>
    <property type="molecule type" value="Genomic_DNA"/>
</dbReference>
<feature type="compositionally biased region" description="Polar residues" evidence="2">
    <location>
        <begin position="1076"/>
        <end position="1086"/>
    </location>
</feature>
<feature type="compositionally biased region" description="Low complexity" evidence="2">
    <location>
        <begin position="1016"/>
        <end position="1027"/>
    </location>
</feature>
<feature type="region of interest" description="Disordered" evidence="2">
    <location>
        <begin position="621"/>
        <end position="694"/>
    </location>
</feature>
<feature type="compositionally biased region" description="Polar residues" evidence="2">
    <location>
        <begin position="271"/>
        <end position="282"/>
    </location>
</feature>
<feature type="signal peptide" evidence="3">
    <location>
        <begin position="1"/>
        <end position="24"/>
    </location>
</feature>
<dbReference type="InterPro" id="IPR013783">
    <property type="entry name" value="Ig-like_fold"/>
</dbReference>
<feature type="compositionally biased region" description="Basic and acidic residues" evidence="2">
    <location>
        <begin position="211"/>
        <end position="228"/>
    </location>
</feature>
<feature type="region of interest" description="Disordered" evidence="2">
    <location>
        <begin position="708"/>
        <end position="743"/>
    </location>
</feature>
<keyword evidence="1" id="KW-0175">Coiled coil</keyword>
<feature type="region of interest" description="Disordered" evidence="2">
    <location>
        <begin position="822"/>
        <end position="1132"/>
    </location>
</feature>
<evidence type="ECO:0000259" key="4">
    <source>
        <dbReference type="PROSITE" id="PS50853"/>
    </source>
</evidence>
<feature type="compositionally biased region" description="Polar residues" evidence="2">
    <location>
        <begin position="984"/>
        <end position="1000"/>
    </location>
</feature>
<feature type="region of interest" description="Disordered" evidence="2">
    <location>
        <begin position="195"/>
        <end position="230"/>
    </location>
</feature>